<feature type="transmembrane region" description="Helical" evidence="6">
    <location>
        <begin position="66"/>
        <end position="87"/>
    </location>
</feature>
<name>A0A2A8D2Y2_9BACT</name>
<protein>
    <submittedName>
        <fullName evidence="7">Colicin V production CvpA</fullName>
    </submittedName>
</protein>
<dbReference type="PANTHER" id="PTHR37306:SF1">
    <property type="entry name" value="COLICIN V PRODUCTION PROTEIN"/>
    <property type="match status" value="1"/>
</dbReference>
<evidence type="ECO:0000256" key="3">
    <source>
        <dbReference type="ARBA" id="ARBA00022989"/>
    </source>
</evidence>
<keyword evidence="4 6" id="KW-0472">Membrane</keyword>
<feature type="region of interest" description="Disordered" evidence="5">
    <location>
        <begin position="169"/>
        <end position="211"/>
    </location>
</feature>
<evidence type="ECO:0000256" key="4">
    <source>
        <dbReference type="ARBA" id="ARBA00023136"/>
    </source>
</evidence>
<keyword evidence="8" id="KW-1185">Reference proteome</keyword>
<keyword evidence="3 6" id="KW-1133">Transmembrane helix</keyword>
<feature type="compositionally biased region" description="Polar residues" evidence="5">
    <location>
        <begin position="174"/>
        <end position="189"/>
    </location>
</feature>
<evidence type="ECO:0000313" key="8">
    <source>
        <dbReference type="Proteomes" id="UP000220102"/>
    </source>
</evidence>
<dbReference type="AlphaFoldDB" id="A0A2A8D2Y2"/>
<evidence type="ECO:0000256" key="1">
    <source>
        <dbReference type="ARBA" id="ARBA00004141"/>
    </source>
</evidence>
<reference evidence="7 8" key="1">
    <citation type="submission" date="2017-10" db="EMBL/GenBank/DDBJ databases">
        <title>Draft genome of Longibacter Salinarum.</title>
        <authorList>
            <person name="Goh K.M."/>
            <person name="Shamsir M.S."/>
            <person name="Lim S.W."/>
        </authorList>
    </citation>
    <scope>NUCLEOTIDE SEQUENCE [LARGE SCALE GENOMIC DNA]</scope>
    <source>
        <strain evidence="7 8">KCTC 52045</strain>
    </source>
</reference>
<evidence type="ECO:0000256" key="6">
    <source>
        <dbReference type="SAM" id="Phobius"/>
    </source>
</evidence>
<evidence type="ECO:0000256" key="5">
    <source>
        <dbReference type="SAM" id="MobiDB-lite"/>
    </source>
</evidence>
<dbReference type="Pfam" id="PF02674">
    <property type="entry name" value="Colicin_V"/>
    <property type="match status" value="1"/>
</dbReference>
<keyword evidence="2 6" id="KW-0812">Transmembrane</keyword>
<evidence type="ECO:0000313" key="7">
    <source>
        <dbReference type="EMBL" id="PEN15153.1"/>
    </source>
</evidence>
<dbReference type="InterPro" id="IPR003825">
    <property type="entry name" value="Colicin-V_CvpA"/>
</dbReference>
<evidence type="ECO:0000256" key="2">
    <source>
        <dbReference type="ARBA" id="ARBA00022692"/>
    </source>
</evidence>
<dbReference type="RefSeq" id="WP_098074051.1">
    <property type="nucleotide sequence ID" value="NZ_PDEQ01000001.1"/>
</dbReference>
<comment type="subcellular location">
    <subcellularLocation>
        <location evidence="1">Membrane</location>
        <topology evidence="1">Multi-pass membrane protein</topology>
    </subcellularLocation>
</comment>
<proteinExistence type="predicted"/>
<gene>
    <name evidence="7" type="ORF">CRI94_02395</name>
</gene>
<feature type="transmembrane region" description="Helical" evidence="6">
    <location>
        <begin position="107"/>
        <end position="128"/>
    </location>
</feature>
<dbReference type="EMBL" id="PDEQ01000001">
    <property type="protein sequence ID" value="PEN15153.1"/>
    <property type="molecule type" value="Genomic_DNA"/>
</dbReference>
<accession>A0A2A8D2Y2</accession>
<sequence>MMTYLDWFILIALAGGLVRGLMAGAIRQVASIFGLILAFILGVQLMRPIGAMTVDTIGLSESTAPIVGFVVVFGGVQLIVIALARMIEAAVESLNLSFANRAAGGALGAFKAALLLSVLFLVTTQAGLPDDKTQKASALYTPIAEVLPGTWDRVAPYLPAVQQASEAFGRSVRPQLQNGGESETSNDTSAEPETDTDAARETDPDSLSADL</sequence>
<organism evidence="7 8">
    <name type="scientific">Longibacter salinarum</name>
    <dbReference type="NCBI Taxonomy" id="1850348"/>
    <lineage>
        <taxon>Bacteria</taxon>
        <taxon>Pseudomonadati</taxon>
        <taxon>Rhodothermota</taxon>
        <taxon>Rhodothermia</taxon>
        <taxon>Rhodothermales</taxon>
        <taxon>Salisaetaceae</taxon>
        <taxon>Longibacter</taxon>
    </lineage>
</organism>
<feature type="transmembrane region" description="Helical" evidence="6">
    <location>
        <begin position="33"/>
        <end position="54"/>
    </location>
</feature>
<dbReference type="GO" id="GO:0009403">
    <property type="term" value="P:toxin biosynthetic process"/>
    <property type="evidence" value="ECO:0007669"/>
    <property type="project" value="InterPro"/>
</dbReference>
<dbReference type="PANTHER" id="PTHR37306">
    <property type="entry name" value="COLICIN V PRODUCTION PROTEIN"/>
    <property type="match status" value="1"/>
</dbReference>
<comment type="caution">
    <text evidence="7">The sequence shown here is derived from an EMBL/GenBank/DDBJ whole genome shotgun (WGS) entry which is preliminary data.</text>
</comment>
<dbReference type="OrthoDB" id="1494725at2"/>
<dbReference type="GO" id="GO:0016020">
    <property type="term" value="C:membrane"/>
    <property type="evidence" value="ECO:0007669"/>
    <property type="project" value="UniProtKB-SubCell"/>
</dbReference>
<dbReference type="Proteomes" id="UP000220102">
    <property type="component" value="Unassembled WGS sequence"/>
</dbReference>